<feature type="transmembrane region" description="Helical" evidence="1">
    <location>
        <begin position="37"/>
        <end position="58"/>
    </location>
</feature>
<protein>
    <submittedName>
        <fullName evidence="2">ABC-2 transporter permease</fullName>
    </submittedName>
</protein>
<dbReference type="Proteomes" id="UP001250538">
    <property type="component" value="Unassembled WGS sequence"/>
</dbReference>
<gene>
    <name evidence="2" type="ORF">RQP50_15945</name>
</gene>
<name>A0AAJ2N5A7_9BACL</name>
<reference evidence="3" key="1">
    <citation type="submission" date="2023-09" db="EMBL/GenBank/DDBJ databases">
        <title>Paenibacillus sp. chi10 Genome sequencing and assembly.</title>
        <authorList>
            <person name="Kim I."/>
        </authorList>
    </citation>
    <scope>NUCLEOTIDE SEQUENCE [LARGE SCALE GENOMIC DNA]</scope>
    <source>
        <strain evidence="3">chi10</strain>
    </source>
</reference>
<dbReference type="Pfam" id="PF13346">
    <property type="entry name" value="ABC2_membrane_5"/>
    <property type="match status" value="1"/>
</dbReference>
<dbReference type="RefSeq" id="WP_315746012.1">
    <property type="nucleotide sequence ID" value="NZ_JAVYAA010000003.1"/>
</dbReference>
<comment type="caution">
    <text evidence="2">The sequence shown here is derived from an EMBL/GenBank/DDBJ whole genome shotgun (WGS) entry which is preliminary data.</text>
</comment>
<accession>A0AAJ2N5A7</accession>
<dbReference type="PANTHER" id="PTHR41309">
    <property type="entry name" value="MEMBRANE PROTEIN-RELATED"/>
    <property type="match status" value="1"/>
</dbReference>
<evidence type="ECO:0000256" key="1">
    <source>
        <dbReference type="SAM" id="Phobius"/>
    </source>
</evidence>
<dbReference type="EMBL" id="JAVYAA010000003">
    <property type="protein sequence ID" value="MDT8977731.1"/>
    <property type="molecule type" value="Genomic_DNA"/>
</dbReference>
<feature type="transmembrane region" description="Helical" evidence="1">
    <location>
        <begin position="150"/>
        <end position="170"/>
    </location>
</feature>
<feature type="transmembrane region" description="Helical" evidence="1">
    <location>
        <begin position="182"/>
        <end position="203"/>
    </location>
</feature>
<proteinExistence type="predicted"/>
<dbReference type="AlphaFoldDB" id="A0AAJ2N5A7"/>
<evidence type="ECO:0000313" key="3">
    <source>
        <dbReference type="Proteomes" id="UP001250538"/>
    </source>
</evidence>
<evidence type="ECO:0000313" key="2">
    <source>
        <dbReference type="EMBL" id="MDT8977731.1"/>
    </source>
</evidence>
<feature type="transmembrane region" description="Helical" evidence="1">
    <location>
        <begin position="119"/>
        <end position="138"/>
    </location>
</feature>
<keyword evidence="1" id="KW-0812">Transmembrane</keyword>
<keyword evidence="1" id="KW-1133">Transmembrane helix</keyword>
<feature type="transmembrane region" description="Helical" evidence="1">
    <location>
        <begin position="79"/>
        <end position="99"/>
    </location>
</feature>
<keyword evidence="3" id="KW-1185">Reference proteome</keyword>
<organism evidence="2 3">
    <name type="scientific">Paenibacillus suaedae</name>
    <dbReference type="NCBI Taxonomy" id="3077233"/>
    <lineage>
        <taxon>Bacteria</taxon>
        <taxon>Bacillati</taxon>
        <taxon>Bacillota</taxon>
        <taxon>Bacilli</taxon>
        <taxon>Bacillales</taxon>
        <taxon>Paenibacillaceae</taxon>
        <taxon>Paenibacillus</taxon>
    </lineage>
</organism>
<dbReference type="InterPro" id="IPR025699">
    <property type="entry name" value="ABC2_memb-like"/>
</dbReference>
<dbReference type="PANTHER" id="PTHR41309:SF2">
    <property type="entry name" value="MEMBRANE PROTEIN"/>
    <property type="match status" value="1"/>
</dbReference>
<sequence length="208" mass="23301">MLNLLRKEFIALKSSLWTPLMYFVVFSVVFIPKHSSSVHLVGIYTAFATLSHVTLIDIKNHNHNFLVTLPISRKNIVKAKYITGIIISLISVLASYGIHMFVTTVFPAFNKPELTVMDILGPAAITLALASIYLPLFYTLSKKGASIIQGVFTLILIALAQPTAIFMQMINENRLHSDSTLYFILIGIILLFIVSYYIAAFLFTKKEL</sequence>
<feature type="transmembrane region" description="Helical" evidence="1">
    <location>
        <begin position="12"/>
        <end position="31"/>
    </location>
</feature>
<keyword evidence="1" id="KW-0472">Membrane</keyword>